<dbReference type="EMBL" id="QBKS01000001">
    <property type="protein sequence ID" value="PTX57808.1"/>
    <property type="molecule type" value="Genomic_DNA"/>
</dbReference>
<proteinExistence type="predicted"/>
<dbReference type="OrthoDB" id="9785971at2"/>
<dbReference type="Gene3D" id="3.40.50.720">
    <property type="entry name" value="NAD(P)-binding Rossmann-like Domain"/>
    <property type="match status" value="1"/>
</dbReference>
<comment type="caution">
    <text evidence="1">The sequence shown here is derived from an EMBL/GenBank/DDBJ whole genome shotgun (WGS) entry which is preliminary data.</text>
</comment>
<dbReference type="GO" id="GO:0005737">
    <property type="term" value="C:cytoplasm"/>
    <property type="evidence" value="ECO:0007669"/>
    <property type="project" value="TreeGrafter"/>
</dbReference>
<dbReference type="AlphaFoldDB" id="A0A2T6BNZ6"/>
<evidence type="ECO:0000313" key="2">
    <source>
        <dbReference type="Proteomes" id="UP000243978"/>
    </source>
</evidence>
<dbReference type="Proteomes" id="UP000243978">
    <property type="component" value="Unassembled WGS sequence"/>
</dbReference>
<dbReference type="Gene3D" id="3.30.1780.10">
    <property type="entry name" value="ornithine cyclodeaminase, domain 1"/>
    <property type="match status" value="1"/>
</dbReference>
<reference evidence="1 2" key="1">
    <citation type="submission" date="2018-04" db="EMBL/GenBank/DDBJ databases">
        <title>Genomic Encyclopedia of Archaeal and Bacterial Type Strains, Phase II (KMG-II): from individual species to whole genera.</title>
        <authorList>
            <person name="Goeker M."/>
        </authorList>
    </citation>
    <scope>NUCLEOTIDE SEQUENCE [LARGE SCALE GENOMIC DNA]</scope>
    <source>
        <strain evidence="1 2">DSM 100977</strain>
    </source>
</reference>
<evidence type="ECO:0000313" key="1">
    <source>
        <dbReference type="EMBL" id="PTX57808.1"/>
    </source>
</evidence>
<dbReference type="RefSeq" id="WP_107845875.1">
    <property type="nucleotide sequence ID" value="NZ_QBKS01000001.1"/>
</dbReference>
<keyword evidence="2" id="KW-1185">Reference proteome</keyword>
<protein>
    <submittedName>
        <fullName evidence="1">Ornithine cyclodeaminase</fullName>
    </submittedName>
</protein>
<gene>
    <name evidence="1" type="ORF">C8N43_2480</name>
</gene>
<dbReference type="PIRSF" id="PIRSF001439">
    <property type="entry name" value="CryM"/>
    <property type="match status" value="1"/>
</dbReference>
<dbReference type="InterPro" id="IPR023401">
    <property type="entry name" value="ODC_N"/>
</dbReference>
<name>A0A2T6BNZ6_9RHOB</name>
<accession>A0A2T6BNZ6</accession>
<dbReference type="SUPFAM" id="SSF51735">
    <property type="entry name" value="NAD(P)-binding Rossmann-fold domains"/>
    <property type="match status" value="1"/>
</dbReference>
<dbReference type="InterPro" id="IPR003462">
    <property type="entry name" value="ODC_Mu_crystall"/>
</dbReference>
<organism evidence="1 2">
    <name type="scientific">Litoreibacter ponti</name>
    <dbReference type="NCBI Taxonomy" id="1510457"/>
    <lineage>
        <taxon>Bacteria</taxon>
        <taxon>Pseudomonadati</taxon>
        <taxon>Pseudomonadota</taxon>
        <taxon>Alphaproteobacteria</taxon>
        <taxon>Rhodobacterales</taxon>
        <taxon>Roseobacteraceae</taxon>
        <taxon>Litoreibacter</taxon>
    </lineage>
</organism>
<dbReference type="Pfam" id="PF02423">
    <property type="entry name" value="OCD_Mu_crystall"/>
    <property type="match status" value="1"/>
</dbReference>
<dbReference type="PANTHER" id="PTHR13812">
    <property type="entry name" value="KETIMINE REDUCTASE MU-CRYSTALLIN"/>
    <property type="match status" value="1"/>
</dbReference>
<dbReference type="InterPro" id="IPR036291">
    <property type="entry name" value="NAD(P)-bd_dom_sf"/>
</dbReference>
<sequence length="302" mass="32535">MTVQIIDFDAGNEILSWSGLLDAFAKGHQLPKAEIGDTFLYRDPDTMLSRSAWIDGLGVAVKTATIFPGNVQSGAPAINGSVSLFSDDDGSLEAMLDFHLITKWKTAGDSLYAASLLANPDAERILIVGTGAVAGNMVGAYRSVFPAAQISVWGRNRVNCDRFAEAHGVQAVQDLEASVGEAHIICTATMSTEPVIKGDWLQPGQHLDLIGAYRPDMREVDDTALQRAKIFVDSFATTLDHIGELKIPLSSGAIGRESVIADFYTPDAFQRDADDITICKNGGGAHLDLMTCRHLLDLWNAR</sequence>
<dbReference type="PANTHER" id="PTHR13812:SF19">
    <property type="entry name" value="KETIMINE REDUCTASE MU-CRYSTALLIN"/>
    <property type="match status" value="1"/>
</dbReference>